<dbReference type="GO" id="GO:0000271">
    <property type="term" value="P:polysaccharide biosynthetic process"/>
    <property type="evidence" value="ECO:0007669"/>
    <property type="project" value="InterPro"/>
</dbReference>
<keyword evidence="6" id="KW-1185">Reference proteome</keyword>
<dbReference type="SUPFAM" id="SSF51735">
    <property type="entry name" value="NAD(P)-binding Rossmann-fold domains"/>
    <property type="match status" value="1"/>
</dbReference>
<dbReference type="SMART" id="SM00984">
    <property type="entry name" value="UDPG_MGDP_dh_C"/>
    <property type="match status" value="1"/>
</dbReference>
<dbReference type="AlphaFoldDB" id="A0A5R9G911"/>
<dbReference type="GO" id="GO:0016628">
    <property type="term" value="F:oxidoreductase activity, acting on the CH-CH group of donors, NAD or NADP as acceptor"/>
    <property type="evidence" value="ECO:0007669"/>
    <property type="project" value="InterPro"/>
</dbReference>
<evidence type="ECO:0000256" key="1">
    <source>
        <dbReference type="ARBA" id="ARBA00023002"/>
    </source>
</evidence>
<dbReference type="Proteomes" id="UP000309676">
    <property type="component" value="Unassembled WGS sequence"/>
</dbReference>
<dbReference type="InterPro" id="IPR036220">
    <property type="entry name" value="UDP-Glc/GDP-Man_DH_C_sf"/>
</dbReference>
<feature type="domain" description="UDP-glucose/GDP-mannose dehydrogenase C-terminal" evidence="4">
    <location>
        <begin position="318"/>
        <end position="413"/>
    </location>
</feature>
<reference evidence="5 6" key="1">
    <citation type="submission" date="2019-05" db="EMBL/GenBank/DDBJ databases">
        <authorList>
            <person name="Narsing Rao M.P."/>
            <person name="Li W.J."/>
        </authorList>
    </citation>
    <scope>NUCLEOTIDE SEQUENCE [LARGE SCALE GENOMIC DNA]</scope>
    <source>
        <strain evidence="5 6">SYSU_K30003</strain>
    </source>
</reference>
<evidence type="ECO:0000313" key="5">
    <source>
        <dbReference type="EMBL" id="TLS50856.1"/>
    </source>
</evidence>
<protein>
    <submittedName>
        <fullName evidence="5">Nucleotide sugar dehydrogenase</fullName>
    </submittedName>
</protein>
<dbReference type="InterPro" id="IPR014026">
    <property type="entry name" value="UDP-Glc/GDP-Man_DH_dimer"/>
</dbReference>
<dbReference type="OrthoDB" id="9803238at2"/>
<dbReference type="PIRSF" id="PIRSF000124">
    <property type="entry name" value="UDPglc_GDPman_dh"/>
    <property type="match status" value="1"/>
</dbReference>
<sequence>MMRFRAAGVIGLGYVGLPLSKLLVEHGMRVTGVDVDPAKIRSLQDGISYISDLSDAEVQSLTTGGRFEAASDYGGLTAVEAILICVPTPIREDGTPDLKYVELAGRHIASLPLAGQLVVLESSTYPGTTEEVLLPILESQGKKLGKDFYLAYSPERINPGDRSFGLSEMPKIVSGVTEDCLRMAKALYSPVYRKVIPVSSPRAAEMAKVLENSQRFVNISFVNEVAKCCEKMGIDIWEVLEAVNSKPYGNLPFAPGPGVGGHCIPVDPLYLQWKADEIGVDLAFIRAAKAVNDSMPGYIADRVERLLPDARLEGKSLLLIGVAYKKDVNDLRESSPLRVMEILAERGAHVSYHDPLVPSVSVGGRRYDSVELTPDALRSADCAVLLMDHSNLPIASIVAHARLVFDTRRATGALGPADHVKYL</sequence>
<dbReference type="PANTHER" id="PTHR43491:SF1">
    <property type="entry name" value="UDP-N-ACETYL-D-MANNOSAMINE DEHYDROGENASE"/>
    <property type="match status" value="1"/>
</dbReference>
<dbReference type="Pfam" id="PF00984">
    <property type="entry name" value="UDPG_MGDP_dh"/>
    <property type="match status" value="1"/>
</dbReference>
<name>A0A5R9G911_9BACL</name>
<dbReference type="InterPro" id="IPR008927">
    <property type="entry name" value="6-PGluconate_DH-like_C_sf"/>
</dbReference>
<comment type="similarity">
    <text evidence="3">Belongs to the UDP-glucose/GDP-mannose dehydrogenase family.</text>
</comment>
<accession>A0A5R9G911</accession>
<keyword evidence="2" id="KW-0520">NAD</keyword>
<dbReference type="SUPFAM" id="SSF52413">
    <property type="entry name" value="UDP-glucose/GDP-mannose dehydrogenase C-terminal domain"/>
    <property type="match status" value="1"/>
</dbReference>
<dbReference type="InterPro" id="IPR014027">
    <property type="entry name" value="UDP-Glc/GDP-Man_DH_C"/>
</dbReference>
<evidence type="ECO:0000256" key="3">
    <source>
        <dbReference type="PIRNR" id="PIRNR000124"/>
    </source>
</evidence>
<dbReference type="RefSeq" id="WP_138195542.1">
    <property type="nucleotide sequence ID" value="NZ_VCIW01000012.1"/>
</dbReference>
<proteinExistence type="inferred from homology"/>
<dbReference type="Pfam" id="PF03720">
    <property type="entry name" value="UDPG_MGDP_dh_C"/>
    <property type="match status" value="1"/>
</dbReference>
<dbReference type="PANTHER" id="PTHR43491">
    <property type="entry name" value="UDP-N-ACETYL-D-MANNOSAMINE DEHYDROGENASE"/>
    <property type="match status" value="1"/>
</dbReference>
<dbReference type="InterPro" id="IPR036291">
    <property type="entry name" value="NAD(P)-bd_dom_sf"/>
</dbReference>
<comment type="caution">
    <text evidence="5">The sequence shown here is derived from an EMBL/GenBank/DDBJ whole genome shotgun (WGS) entry which is preliminary data.</text>
</comment>
<dbReference type="InterPro" id="IPR017476">
    <property type="entry name" value="UDP-Glc/GDP-Man"/>
</dbReference>
<dbReference type="InterPro" id="IPR028359">
    <property type="entry name" value="UDP_ManNAc/GlcNAc_DH"/>
</dbReference>
<dbReference type="Pfam" id="PF03721">
    <property type="entry name" value="UDPG_MGDP_dh_N"/>
    <property type="match status" value="1"/>
</dbReference>
<dbReference type="NCBIfam" id="TIGR03026">
    <property type="entry name" value="NDP-sugDHase"/>
    <property type="match status" value="1"/>
</dbReference>
<dbReference type="PIRSF" id="PIRSF500136">
    <property type="entry name" value="UDP_ManNAc_DH"/>
    <property type="match status" value="1"/>
</dbReference>
<keyword evidence="1" id="KW-0560">Oxidoreductase</keyword>
<dbReference type="InterPro" id="IPR001732">
    <property type="entry name" value="UDP-Glc/GDP-Man_DH_N"/>
</dbReference>
<evidence type="ECO:0000313" key="6">
    <source>
        <dbReference type="Proteomes" id="UP000309676"/>
    </source>
</evidence>
<evidence type="ECO:0000259" key="4">
    <source>
        <dbReference type="SMART" id="SM00984"/>
    </source>
</evidence>
<dbReference type="SUPFAM" id="SSF48179">
    <property type="entry name" value="6-phosphogluconate dehydrogenase C-terminal domain-like"/>
    <property type="match status" value="1"/>
</dbReference>
<dbReference type="Gene3D" id="3.40.50.720">
    <property type="entry name" value="NAD(P)-binding Rossmann-like Domain"/>
    <property type="match status" value="2"/>
</dbReference>
<dbReference type="EMBL" id="VCIW01000012">
    <property type="protein sequence ID" value="TLS50856.1"/>
    <property type="molecule type" value="Genomic_DNA"/>
</dbReference>
<evidence type="ECO:0000256" key="2">
    <source>
        <dbReference type="ARBA" id="ARBA00023027"/>
    </source>
</evidence>
<gene>
    <name evidence="5" type="ORF">FE782_17550</name>
</gene>
<dbReference type="GO" id="GO:0051287">
    <property type="term" value="F:NAD binding"/>
    <property type="evidence" value="ECO:0007669"/>
    <property type="project" value="InterPro"/>
</dbReference>
<dbReference type="GO" id="GO:0016616">
    <property type="term" value="F:oxidoreductase activity, acting on the CH-OH group of donors, NAD or NADP as acceptor"/>
    <property type="evidence" value="ECO:0007669"/>
    <property type="project" value="InterPro"/>
</dbReference>
<organism evidence="5 6">
    <name type="scientific">Paenibacillus antri</name>
    <dbReference type="NCBI Taxonomy" id="2582848"/>
    <lineage>
        <taxon>Bacteria</taxon>
        <taxon>Bacillati</taxon>
        <taxon>Bacillota</taxon>
        <taxon>Bacilli</taxon>
        <taxon>Bacillales</taxon>
        <taxon>Paenibacillaceae</taxon>
        <taxon>Paenibacillus</taxon>
    </lineage>
</organism>